<evidence type="ECO:0000313" key="3">
    <source>
        <dbReference type="Proteomes" id="UP000467841"/>
    </source>
</evidence>
<sequence>MDDSGAILCQISIYKDMLDQVNSEIESNIKVTREIESEIVKCSEIESNLSAKESELTKSFLASQFEIRGLISVTTDSRNSVKLLEDEISRLRSEHCELLQRITQKREEFVKMCIDFQKDICVDEDDELKSLLSEKEFLENEVRVLEEKNTVVKNSILAYMEDEMMILFSDDQFLE</sequence>
<dbReference type="Proteomes" id="UP000467841">
    <property type="component" value="Unassembled WGS sequence"/>
</dbReference>
<feature type="coiled-coil region" evidence="1">
    <location>
        <begin position="121"/>
        <end position="155"/>
    </location>
</feature>
<keyword evidence="3" id="KW-1185">Reference proteome</keyword>
<gene>
    <name evidence="2" type="ORF">MERR_LOCUS33034</name>
</gene>
<evidence type="ECO:0000256" key="1">
    <source>
        <dbReference type="SAM" id="Coils"/>
    </source>
</evidence>
<protein>
    <submittedName>
        <fullName evidence="2">Uncharacterized protein</fullName>
    </submittedName>
</protein>
<evidence type="ECO:0000313" key="2">
    <source>
        <dbReference type="EMBL" id="CAA7045799.1"/>
    </source>
</evidence>
<keyword evidence="1" id="KW-0175">Coiled coil</keyword>
<dbReference type="EMBL" id="CACVBM020001329">
    <property type="protein sequence ID" value="CAA7045799.1"/>
    <property type="molecule type" value="Genomic_DNA"/>
</dbReference>
<proteinExistence type="predicted"/>
<accession>A0A6D2K0Q0</accession>
<dbReference type="AlphaFoldDB" id="A0A6D2K0Q0"/>
<reference evidence="2" key="1">
    <citation type="submission" date="2020-01" db="EMBL/GenBank/DDBJ databases">
        <authorList>
            <person name="Mishra B."/>
        </authorList>
    </citation>
    <scope>NUCLEOTIDE SEQUENCE [LARGE SCALE GENOMIC DNA]</scope>
</reference>
<name>A0A6D2K0Q0_9BRAS</name>
<dbReference type="OrthoDB" id="780314at2759"/>
<comment type="caution">
    <text evidence="2">The sequence shown here is derived from an EMBL/GenBank/DDBJ whole genome shotgun (WGS) entry which is preliminary data.</text>
</comment>
<organism evidence="2 3">
    <name type="scientific">Microthlaspi erraticum</name>
    <dbReference type="NCBI Taxonomy" id="1685480"/>
    <lineage>
        <taxon>Eukaryota</taxon>
        <taxon>Viridiplantae</taxon>
        <taxon>Streptophyta</taxon>
        <taxon>Embryophyta</taxon>
        <taxon>Tracheophyta</taxon>
        <taxon>Spermatophyta</taxon>
        <taxon>Magnoliopsida</taxon>
        <taxon>eudicotyledons</taxon>
        <taxon>Gunneridae</taxon>
        <taxon>Pentapetalae</taxon>
        <taxon>rosids</taxon>
        <taxon>malvids</taxon>
        <taxon>Brassicales</taxon>
        <taxon>Brassicaceae</taxon>
        <taxon>Coluteocarpeae</taxon>
        <taxon>Microthlaspi</taxon>
    </lineage>
</organism>